<dbReference type="EMBL" id="FORH01000001">
    <property type="protein sequence ID" value="SFI85889.1"/>
    <property type="molecule type" value="Genomic_DNA"/>
</dbReference>
<keyword evidence="3" id="KW-1185">Reference proteome</keyword>
<dbReference type="Pfam" id="PF08885">
    <property type="entry name" value="GSCFA"/>
    <property type="match status" value="1"/>
</dbReference>
<feature type="domain" description="GSCFA" evidence="1">
    <location>
        <begin position="41"/>
        <end position="310"/>
    </location>
</feature>
<gene>
    <name evidence="2" type="ORF">SAMN04487991_1084</name>
</gene>
<reference evidence="3" key="1">
    <citation type="submission" date="2016-10" db="EMBL/GenBank/DDBJ databases">
        <authorList>
            <person name="Varghese N."/>
            <person name="Submissions S."/>
        </authorList>
    </citation>
    <scope>NUCLEOTIDE SEQUENCE [LARGE SCALE GENOMIC DNA]</scope>
    <source>
        <strain evidence="3">DSM 26471</strain>
    </source>
</reference>
<dbReference type="OrthoDB" id="369216at2"/>
<organism evidence="2 3">
    <name type="scientific">Celeribacter neptunius</name>
    <dbReference type="NCBI Taxonomy" id="588602"/>
    <lineage>
        <taxon>Bacteria</taxon>
        <taxon>Pseudomonadati</taxon>
        <taxon>Pseudomonadota</taxon>
        <taxon>Alphaproteobacteria</taxon>
        <taxon>Rhodobacterales</taxon>
        <taxon>Roseobacteraceae</taxon>
        <taxon>Celeribacter</taxon>
    </lineage>
</organism>
<dbReference type="STRING" id="588602.SAMN04487991_1084"/>
<dbReference type="InterPro" id="IPR014982">
    <property type="entry name" value="GSCFA"/>
</dbReference>
<protein>
    <submittedName>
        <fullName evidence="2">GSCFA family protein</fullName>
    </submittedName>
</protein>
<proteinExistence type="predicted"/>
<name>A0A1I3LM81_9RHOB</name>
<dbReference type="RefSeq" id="WP_090058586.1">
    <property type="nucleotide sequence ID" value="NZ_FORH01000001.1"/>
</dbReference>
<evidence type="ECO:0000259" key="1">
    <source>
        <dbReference type="Pfam" id="PF08885"/>
    </source>
</evidence>
<accession>A0A1I3LM81</accession>
<sequence>MTHPYEDIPPEGFWRSGVVETDRMDWPGLHKPKFHLTHTTRVATAGSCFAQHIGRYLRLAGINVLDGEPAPKGMGEELATRFGYGLYSARYGNIYTARQMRELLEDAMAGRVDKRLFLTRKGRWYDMLRPGVEPTGCASLEEAMELRRAHLEAVLALISSTDVLVFTLGLTEGWIDKRAGKTLAMAPGVIAGRYRERRFAFHNFSYDEVLEDLRETLRLMQELNPNIKLLLTVSPVPLTATASGDHVLSASSYSKSVLRAAAGDVAAGEAAVDYFPSYEIVTSTAMAATAYEANLRGVTQEMVETVMGVFLVAHGLLDALAEMEAGETAHGARAGSDVDLRGLRALSGPAETDEEDADVEAPEDELICEEALLEALRK</sequence>
<evidence type="ECO:0000313" key="2">
    <source>
        <dbReference type="EMBL" id="SFI85889.1"/>
    </source>
</evidence>
<dbReference type="AlphaFoldDB" id="A0A1I3LM81"/>
<dbReference type="Proteomes" id="UP000199630">
    <property type="component" value="Unassembled WGS sequence"/>
</dbReference>
<evidence type="ECO:0000313" key="3">
    <source>
        <dbReference type="Proteomes" id="UP000199630"/>
    </source>
</evidence>